<dbReference type="InterPro" id="IPR029068">
    <property type="entry name" value="Glyas_Bleomycin-R_OHBP_Dase"/>
</dbReference>
<dbReference type="Gene3D" id="3.10.180.10">
    <property type="entry name" value="2,3-Dihydroxybiphenyl 1,2-Dioxygenase, domain 1"/>
    <property type="match status" value="1"/>
</dbReference>
<proteinExistence type="predicted"/>
<accession>A0A7G9SCE2</accession>
<gene>
    <name evidence="2" type="ORF">H9L12_02650</name>
</gene>
<dbReference type="AlphaFoldDB" id="A0A7G9SCE2"/>
<dbReference type="RefSeq" id="WP_187542508.1">
    <property type="nucleotide sequence ID" value="NZ_CP060717.1"/>
</dbReference>
<organism evidence="2 3">
    <name type="scientific">Sphingomonas rhizophila</name>
    <dbReference type="NCBI Taxonomy" id="2071607"/>
    <lineage>
        <taxon>Bacteria</taxon>
        <taxon>Pseudomonadati</taxon>
        <taxon>Pseudomonadota</taxon>
        <taxon>Alphaproteobacteria</taxon>
        <taxon>Sphingomonadales</taxon>
        <taxon>Sphingomonadaceae</taxon>
        <taxon>Sphingomonas</taxon>
    </lineage>
</organism>
<sequence>MDFKHSAVAIVPSEDLDSSAAFYARLGFGVTSDYAAHGYRILHDAGGASVHLTRVEAGTIDPAVTAHGIYFYSEEVAALAEAFGLRAEAKPWGLTEFAVSDPSGVLVRVGWPG</sequence>
<dbReference type="Pfam" id="PF00903">
    <property type="entry name" value="Glyoxalase"/>
    <property type="match status" value="1"/>
</dbReference>
<evidence type="ECO:0000259" key="1">
    <source>
        <dbReference type="Pfam" id="PF00903"/>
    </source>
</evidence>
<evidence type="ECO:0000313" key="3">
    <source>
        <dbReference type="Proteomes" id="UP000515955"/>
    </source>
</evidence>
<protein>
    <submittedName>
        <fullName evidence="2">Glyoxalase</fullName>
    </submittedName>
</protein>
<reference evidence="2 3" key="1">
    <citation type="submission" date="2020-08" db="EMBL/GenBank/DDBJ databases">
        <title>Genome sequence of Sphingomonas rhizophila KACC 19189T.</title>
        <authorList>
            <person name="Hyun D.-W."/>
            <person name="Bae J.-W."/>
        </authorList>
    </citation>
    <scope>NUCLEOTIDE SEQUENCE [LARGE SCALE GENOMIC DNA]</scope>
    <source>
        <strain evidence="2 3">KACC 19189</strain>
    </source>
</reference>
<dbReference type="InterPro" id="IPR004360">
    <property type="entry name" value="Glyas_Fos-R_dOase_dom"/>
</dbReference>
<dbReference type="SUPFAM" id="SSF54593">
    <property type="entry name" value="Glyoxalase/Bleomycin resistance protein/Dihydroxybiphenyl dioxygenase"/>
    <property type="match status" value="1"/>
</dbReference>
<name>A0A7G9SCE2_9SPHN</name>
<keyword evidence="3" id="KW-1185">Reference proteome</keyword>
<dbReference type="KEGG" id="srhi:H9L12_02650"/>
<dbReference type="Proteomes" id="UP000515955">
    <property type="component" value="Chromosome"/>
</dbReference>
<evidence type="ECO:0000313" key="2">
    <source>
        <dbReference type="EMBL" id="QNN65517.1"/>
    </source>
</evidence>
<feature type="domain" description="Glyoxalase/fosfomycin resistance/dioxygenase" evidence="1">
    <location>
        <begin position="11"/>
        <end position="108"/>
    </location>
</feature>
<dbReference type="EMBL" id="CP060717">
    <property type="protein sequence ID" value="QNN65517.1"/>
    <property type="molecule type" value="Genomic_DNA"/>
</dbReference>